<feature type="compositionally biased region" description="Polar residues" evidence="1">
    <location>
        <begin position="135"/>
        <end position="162"/>
    </location>
</feature>
<keyword evidence="3" id="KW-1185">Reference proteome</keyword>
<evidence type="ECO:0000256" key="1">
    <source>
        <dbReference type="SAM" id="MobiDB-lite"/>
    </source>
</evidence>
<organism evidence="2 3">
    <name type="scientific">Paenibacillus allorhizoplanae</name>
    <dbReference type="NCBI Taxonomy" id="2905648"/>
    <lineage>
        <taxon>Bacteria</taxon>
        <taxon>Bacillati</taxon>
        <taxon>Bacillota</taxon>
        <taxon>Bacilli</taxon>
        <taxon>Bacillales</taxon>
        <taxon>Paenibacillaceae</taxon>
        <taxon>Paenibacillus</taxon>
    </lineage>
</organism>
<sequence>MWFQKKKTSPPPTGPSNATPKPSIRNEAIPSPQTQSIHLLEQRLRKLEEQLADLSAKHPRIHIDNLHVHQPVLENLTFRLDHLDIKELSGSLNLGNNFGAKPNGKAQDEAVDKAFQRSHVTKEPRQERASDGHSHSSPMQEGSGPERTSTGYRYTPPQSSKV</sequence>
<accession>A0ABN8GK67</accession>
<dbReference type="EMBL" id="CAKMMW010000008">
    <property type="protein sequence ID" value="CAH1207496.1"/>
    <property type="molecule type" value="Genomic_DNA"/>
</dbReference>
<reference evidence="2" key="1">
    <citation type="submission" date="2022-01" db="EMBL/GenBank/DDBJ databases">
        <authorList>
            <person name="Criscuolo A."/>
        </authorList>
    </citation>
    <scope>NUCLEOTIDE SEQUENCE</scope>
    <source>
        <strain evidence="2">CIP111891</strain>
    </source>
</reference>
<gene>
    <name evidence="2" type="ORF">PAECIP111891_03016</name>
</gene>
<protein>
    <submittedName>
        <fullName evidence="2">Uncharacterized protein</fullName>
    </submittedName>
</protein>
<dbReference type="RefSeq" id="WP_236288302.1">
    <property type="nucleotide sequence ID" value="NZ_CAKMMW010000008.1"/>
</dbReference>
<name>A0ABN8GK67_9BACL</name>
<comment type="caution">
    <text evidence="2">The sequence shown here is derived from an EMBL/GenBank/DDBJ whole genome shotgun (WGS) entry which is preliminary data.</text>
</comment>
<proteinExistence type="predicted"/>
<feature type="compositionally biased region" description="Basic and acidic residues" evidence="1">
    <location>
        <begin position="106"/>
        <end position="134"/>
    </location>
</feature>
<feature type="region of interest" description="Disordered" evidence="1">
    <location>
        <begin position="1"/>
        <end position="34"/>
    </location>
</feature>
<evidence type="ECO:0000313" key="2">
    <source>
        <dbReference type="EMBL" id="CAH1207496.1"/>
    </source>
</evidence>
<feature type="region of interest" description="Disordered" evidence="1">
    <location>
        <begin position="90"/>
        <end position="162"/>
    </location>
</feature>
<dbReference type="Proteomes" id="UP000838821">
    <property type="component" value="Unassembled WGS sequence"/>
</dbReference>
<evidence type="ECO:0000313" key="3">
    <source>
        <dbReference type="Proteomes" id="UP000838821"/>
    </source>
</evidence>